<comment type="caution">
    <text evidence="2">The sequence shown here is derived from an EMBL/GenBank/DDBJ whole genome shotgun (WGS) entry which is preliminary data.</text>
</comment>
<proteinExistence type="predicted"/>
<dbReference type="EMBL" id="JAVDQG010000002">
    <property type="protein sequence ID" value="MDR6225148.1"/>
    <property type="molecule type" value="Genomic_DNA"/>
</dbReference>
<keyword evidence="3" id="KW-1185">Reference proteome</keyword>
<dbReference type="InterPro" id="IPR056984">
    <property type="entry name" value="WH_Rok"/>
</dbReference>
<name>A0ABU1IK62_9BACL</name>
<protein>
    <submittedName>
        <fullName evidence="2">Nucleic acid-binding protein</fullName>
    </submittedName>
</protein>
<evidence type="ECO:0000313" key="2">
    <source>
        <dbReference type="EMBL" id="MDR6225148.1"/>
    </source>
</evidence>
<sequence length="153" mass="17665">MSLEKELAELIRRVVREENAALLEDLRKELNPHNQLNHLRKVVPKKVVKEERRYEDEPSEMISSRGAPHFVEQEILLDFSQTKGVRKNTIETAEIVARCLQKHGGPLRLNQIQDELKKHGKDMGSNVTTRMQAIMKICPAIKKIGRGLYTYQP</sequence>
<reference evidence="2 3" key="1">
    <citation type="submission" date="2023-07" db="EMBL/GenBank/DDBJ databases">
        <title>Genomic Encyclopedia of Type Strains, Phase IV (KMG-IV): sequencing the most valuable type-strain genomes for metagenomic binning, comparative biology and taxonomic classification.</title>
        <authorList>
            <person name="Goeker M."/>
        </authorList>
    </citation>
    <scope>NUCLEOTIDE SEQUENCE [LARGE SCALE GENOMIC DNA]</scope>
    <source>
        <strain evidence="2 3">DSM 45903</strain>
    </source>
</reference>
<dbReference type="RefSeq" id="WP_309863409.1">
    <property type="nucleotide sequence ID" value="NZ_JAVDQG010000002.1"/>
</dbReference>
<organism evidence="2 3">
    <name type="scientific">Desmospora profundinema</name>
    <dbReference type="NCBI Taxonomy" id="1571184"/>
    <lineage>
        <taxon>Bacteria</taxon>
        <taxon>Bacillati</taxon>
        <taxon>Bacillota</taxon>
        <taxon>Bacilli</taxon>
        <taxon>Bacillales</taxon>
        <taxon>Thermoactinomycetaceae</taxon>
        <taxon>Desmospora</taxon>
    </lineage>
</organism>
<evidence type="ECO:0000259" key="1">
    <source>
        <dbReference type="Pfam" id="PF23159"/>
    </source>
</evidence>
<dbReference type="Proteomes" id="UP001185012">
    <property type="component" value="Unassembled WGS sequence"/>
</dbReference>
<feature type="domain" description="Repressor Rok winged helix" evidence="1">
    <location>
        <begin position="94"/>
        <end position="149"/>
    </location>
</feature>
<gene>
    <name evidence="2" type="ORF">JOE21_001139</name>
</gene>
<accession>A0ABU1IK62</accession>
<dbReference type="Pfam" id="PF23159">
    <property type="entry name" value="WHD_Rok"/>
    <property type="match status" value="1"/>
</dbReference>
<evidence type="ECO:0000313" key="3">
    <source>
        <dbReference type="Proteomes" id="UP001185012"/>
    </source>
</evidence>